<proteinExistence type="predicted"/>
<feature type="non-terminal residue" evidence="1">
    <location>
        <position position="65"/>
    </location>
</feature>
<evidence type="ECO:0000313" key="2">
    <source>
        <dbReference type="Proteomes" id="UP001341840"/>
    </source>
</evidence>
<dbReference type="Proteomes" id="UP001341840">
    <property type="component" value="Unassembled WGS sequence"/>
</dbReference>
<gene>
    <name evidence="1" type="ORF">PIB30_103117</name>
</gene>
<evidence type="ECO:0000313" key="1">
    <source>
        <dbReference type="EMBL" id="MED6177962.1"/>
    </source>
</evidence>
<organism evidence="1 2">
    <name type="scientific">Stylosanthes scabra</name>
    <dbReference type="NCBI Taxonomy" id="79078"/>
    <lineage>
        <taxon>Eukaryota</taxon>
        <taxon>Viridiplantae</taxon>
        <taxon>Streptophyta</taxon>
        <taxon>Embryophyta</taxon>
        <taxon>Tracheophyta</taxon>
        <taxon>Spermatophyta</taxon>
        <taxon>Magnoliopsida</taxon>
        <taxon>eudicotyledons</taxon>
        <taxon>Gunneridae</taxon>
        <taxon>Pentapetalae</taxon>
        <taxon>rosids</taxon>
        <taxon>fabids</taxon>
        <taxon>Fabales</taxon>
        <taxon>Fabaceae</taxon>
        <taxon>Papilionoideae</taxon>
        <taxon>50 kb inversion clade</taxon>
        <taxon>dalbergioids sensu lato</taxon>
        <taxon>Dalbergieae</taxon>
        <taxon>Pterocarpus clade</taxon>
        <taxon>Stylosanthes</taxon>
    </lineage>
</organism>
<protein>
    <submittedName>
        <fullName evidence="1">Uncharacterized protein</fullName>
    </submittedName>
</protein>
<dbReference type="EMBL" id="JASCZI010154327">
    <property type="protein sequence ID" value="MED6177962.1"/>
    <property type="molecule type" value="Genomic_DNA"/>
</dbReference>
<reference evidence="1 2" key="1">
    <citation type="journal article" date="2023" name="Plants (Basel)">
        <title>Bridging the Gap: Combining Genomics and Transcriptomics Approaches to Understand Stylosanthes scabra, an Orphan Legume from the Brazilian Caatinga.</title>
        <authorList>
            <person name="Ferreira-Neto J.R.C."/>
            <person name="da Silva M.D."/>
            <person name="Binneck E."/>
            <person name="de Melo N.F."/>
            <person name="da Silva R.H."/>
            <person name="de Melo A.L.T.M."/>
            <person name="Pandolfi V."/>
            <person name="Bustamante F.O."/>
            <person name="Brasileiro-Vidal A.C."/>
            <person name="Benko-Iseppon A.M."/>
        </authorList>
    </citation>
    <scope>NUCLEOTIDE SEQUENCE [LARGE SCALE GENOMIC DNA]</scope>
    <source>
        <tissue evidence="1">Leaves</tissue>
    </source>
</reference>
<sequence length="65" mass="7260">MVSLKGGEQGHHEWVGSFDLGSSSIWKWLHIPALFPLFEVSHGIQVFNQQQLTLLGVANDICENI</sequence>
<name>A0ABU6VX37_9FABA</name>
<accession>A0ABU6VX37</accession>
<keyword evidence="2" id="KW-1185">Reference proteome</keyword>
<comment type="caution">
    <text evidence="1">The sequence shown here is derived from an EMBL/GenBank/DDBJ whole genome shotgun (WGS) entry which is preliminary data.</text>
</comment>